<reference evidence="1" key="1">
    <citation type="submission" date="2020-09" db="EMBL/GenBank/DDBJ databases">
        <title>Pelagicoccus enzymogenes sp. nov. with an EPS production, isolated from marine sediment.</title>
        <authorList>
            <person name="Feng X."/>
        </authorList>
    </citation>
    <scope>NUCLEOTIDE SEQUENCE</scope>
    <source>
        <strain evidence="1">NFK12</strain>
    </source>
</reference>
<keyword evidence="2" id="KW-1185">Reference proteome</keyword>
<dbReference type="RefSeq" id="WP_191616791.1">
    <property type="nucleotide sequence ID" value="NZ_JACYFG010000012.1"/>
</dbReference>
<dbReference type="Proteomes" id="UP000622317">
    <property type="component" value="Unassembled WGS sequence"/>
</dbReference>
<gene>
    <name evidence="1" type="ORF">IEN85_09125</name>
</gene>
<accession>A0A927IHN8</accession>
<comment type="caution">
    <text evidence="1">The sequence shown here is derived from an EMBL/GenBank/DDBJ whole genome shotgun (WGS) entry which is preliminary data.</text>
</comment>
<sequence>MNLPGYNPKKSELLDSLRLNSVELLAIPAEQYSTKANLWSLVRELENRYLSNPRVHSKEALNQEYLERSPDLIERAFGTRQKPLILSFGPDTYTAFVPNKMAAEEFENFKASIRSHELLLAKITANKNENGWSYSLN</sequence>
<evidence type="ECO:0000313" key="1">
    <source>
        <dbReference type="EMBL" id="MBD5779655.1"/>
    </source>
</evidence>
<evidence type="ECO:0000313" key="2">
    <source>
        <dbReference type="Proteomes" id="UP000622317"/>
    </source>
</evidence>
<proteinExistence type="predicted"/>
<dbReference type="AlphaFoldDB" id="A0A927IHN8"/>
<organism evidence="1 2">
    <name type="scientific">Pelagicoccus enzymogenes</name>
    <dbReference type="NCBI Taxonomy" id="2773457"/>
    <lineage>
        <taxon>Bacteria</taxon>
        <taxon>Pseudomonadati</taxon>
        <taxon>Verrucomicrobiota</taxon>
        <taxon>Opitutia</taxon>
        <taxon>Puniceicoccales</taxon>
        <taxon>Pelagicoccaceae</taxon>
        <taxon>Pelagicoccus</taxon>
    </lineage>
</organism>
<name>A0A927IHN8_9BACT</name>
<dbReference type="EMBL" id="JACYFG010000012">
    <property type="protein sequence ID" value="MBD5779655.1"/>
    <property type="molecule type" value="Genomic_DNA"/>
</dbReference>
<protein>
    <submittedName>
        <fullName evidence="1">Uncharacterized protein</fullName>
    </submittedName>
</protein>